<feature type="compositionally biased region" description="Basic and acidic residues" evidence="10">
    <location>
        <begin position="81"/>
        <end position="90"/>
    </location>
</feature>
<keyword evidence="6 9" id="KW-0995">Kinetochore</keyword>
<evidence type="ECO:0000256" key="3">
    <source>
        <dbReference type="ARBA" id="ARBA00022454"/>
    </source>
</evidence>
<evidence type="ECO:0000313" key="12">
    <source>
        <dbReference type="RefSeq" id="XP_013385543.2"/>
    </source>
</evidence>
<evidence type="ECO:0000256" key="6">
    <source>
        <dbReference type="ARBA" id="ARBA00022838"/>
    </source>
</evidence>
<evidence type="ECO:0000256" key="9">
    <source>
        <dbReference type="RuleBase" id="RU369076"/>
    </source>
</evidence>
<keyword evidence="4 9" id="KW-0132">Cell division</keyword>
<protein>
    <recommendedName>
        <fullName evidence="9">Protein zwilch</fullName>
    </recommendedName>
</protein>
<feature type="compositionally biased region" description="Basic and acidic residues" evidence="10">
    <location>
        <begin position="343"/>
        <end position="356"/>
    </location>
</feature>
<dbReference type="PANTHER" id="PTHR15995:SF1">
    <property type="entry name" value="PROTEIN ZWILCH HOMOLOG"/>
    <property type="match status" value="1"/>
</dbReference>
<dbReference type="Gene3D" id="1.20.58.730">
    <property type="match status" value="1"/>
</dbReference>
<evidence type="ECO:0000256" key="5">
    <source>
        <dbReference type="ARBA" id="ARBA00022776"/>
    </source>
</evidence>
<dbReference type="AlphaFoldDB" id="A0A1S3HHG4"/>
<dbReference type="FunCoup" id="A0A1S3HHG4">
    <property type="interactions" value="48"/>
</dbReference>
<dbReference type="GO" id="GO:0034501">
    <property type="term" value="P:protein localization to kinetochore"/>
    <property type="evidence" value="ECO:0007669"/>
    <property type="project" value="UniProtKB-UniRule"/>
</dbReference>
<evidence type="ECO:0000256" key="4">
    <source>
        <dbReference type="ARBA" id="ARBA00022618"/>
    </source>
</evidence>
<dbReference type="Pfam" id="PF09817">
    <property type="entry name" value="Zwilch"/>
    <property type="match status" value="1"/>
</dbReference>
<comment type="similarity">
    <text evidence="2 9">Belongs to the ZWILCH family.</text>
</comment>
<evidence type="ECO:0000256" key="7">
    <source>
        <dbReference type="ARBA" id="ARBA00023306"/>
    </source>
</evidence>
<keyword evidence="7 9" id="KW-0131">Cell cycle</keyword>
<name>A0A1S3HHG4_LINAN</name>
<evidence type="ECO:0000256" key="1">
    <source>
        <dbReference type="ARBA" id="ARBA00004629"/>
    </source>
</evidence>
<comment type="function">
    <text evidence="9">Essential component of the mitotic checkpoint, which prevents cells from prematurely exiting mitosis. Required for the assembly of the dynein-dynactin and MAD1-MAD2 complexes onto kinetochores. Its function related to the spindle assembly machinery is proposed to depend on its association in the mitotic RZZ complex.</text>
</comment>
<dbReference type="OrthoDB" id="6285578at2759"/>
<dbReference type="GO" id="GO:0007094">
    <property type="term" value="P:mitotic spindle assembly checkpoint signaling"/>
    <property type="evidence" value="ECO:0007669"/>
    <property type="project" value="UniProtKB-UniRule"/>
</dbReference>
<keyword evidence="8 9" id="KW-0137">Centromere</keyword>
<feature type="region of interest" description="Disordered" evidence="10">
    <location>
        <begin position="339"/>
        <end position="358"/>
    </location>
</feature>
<keyword evidence="11" id="KW-1185">Reference proteome</keyword>
<dbReference type="GO" id="GO:0051301">
    <property type="term" value="P:cell division"/>
    <property type="evidence" value="ECO:0007669"/>
    <property type="project" value="UniProtKB-UniRule"/>
</dbReference>
<dbReference type="KEGG" id="lak:106155309"/>
<gene>
    <name evidence="12" type="primary">LOC106155309</name>
</gene>
<reference evidence="12" key="1">
    <citation type="submission" date="2025-08" db="UniProtKB">
        <authorList>
            <consortium name="RefSeq"/>
        </authorList>
    </citation>
    <scope>IDENTIFICATION</scope>
    <source>
        <tissue evidence="12">Gonads</tissue>
    </source>
</reference>
<feature type="region of interest" description="Disordered" evidence="10">
    <location>
        <begin position="81"/>
        <end position="102"/>
    </location>
</feature>
<dbReference type="GeneID" id="106155309"/>
<evidence type="ECO:0000256" key="10">
    <source>
        <dbReference type="SAM" id="MobiDB-lite"/>
    </source>
</evidence>
<dbReference type="Proteomes" id="UP000085678">
    <property type="component" value="Unplaced"/>
</dbReference>
<accession>A0A1S3HHG4</accession>
<dbReference type="GO" id="GO:1990423">
    <property type="term" value="C:RZZ complex"/>
    <property type="evidence" value="ECO:0007669"/>
    <property type="project" value="UniProtKB-UniRule"/>
</dbReference>
<organism evidence="11 12">
    <name type="scientific">Lingula anatina</name>
    <name type="common">Brachiopod</name>
    <name type="synonym">Lingula unguis</name>
    <dbReference type="NCBI Taxonomy" id="7574"/>
    <lineage>
        <taxon>Eukaryota</taxon>
        <taxon>Metazoa</taxon>
        <taxon>Spiralia</taxon>
        <taxon>Lophotrochozoa</taxon>
        <taxon>Brachiopoda</taxon>
        <taxon>Linguliformea</taxon>
        <taxon>Lingulata</taxon>
        <taxon>Lingulida</taxon>
        <taxon>Linguloidea</taxon>
        <taxon>Lingulidae</taxon>
        <taxon>Lingula</taxon>
    </lineage>
</organism>
<evidence type="ECO:0000256" key="8">
    <source>
        <dbReference type="ARBA" id="ARBA00023328"/>
    </source>
</evidence>
<proteinExistence type="inferred from homology"/>
<keyword evidence="5 9" id="KW-0498">Mitosis</keyword>
<keyword evidence="3 9" id="KW-0158">Chromosome</keyword>
<comment type="subcellular location">
    <subcellularLocation>
        <location evidence="1 9">Chromosome</location>
        <location evidence="1 9">Centromere</location>
        <location evidence="1 9">Kinetochore</location>
    </subcellularLocation>
</comment>
<dbReference type="STRING" id="7574.A0A1S3HHG4"/>
<comment type="subunit">
    <text evidence="9">Component of the RZZ complex.</text>
</comment>
<dbReference type="RefSeq" id="XP_013385543.2">
    <property type="nucleotide sequence ID" value="XM_013530089.2"/>
</dbReference>
<evidence type="ECO:0000313" key="11">
    <source>
        <dbReference type="Proteomes" id="UP000085678"/>
    </source>
</evidence>
<sequence>MSVVDDNVTTVLKRLSATEDGPDVNHSNEEGTKKDFMFKDFTLERACSSHPLQTLLGENITKHVPFIFAYRKGVVELSEKEDESFHRDNTADSSSEQLGGSPLKLQEFSSGVTIPNNSRKPSSSAPFMKPVSTNDARYLVSQYTFLCNPFMTATHTDLLPLWVYCDRQEHGDMLFLGTRQLSGKKRGNVLHMVTSRGPVQSIQDVPSHMRTLKKPQQIGNATVKVSAHYDIFGSMNKDESSAGSSFQGSLMVSSSWDRVTTLLEVPPVEAVTALDIQVAAGDVGSAVYSMFRELSILQGFASGLKDGCVSWAVESCSGKSLLEEVQTLTEDLKQGDALWQPTKDTKKDSTAVRKNEDESDVTSPVKSLALADRVDLDFTEKLWNILIDCSSYDELVKCFQYVLRILKNGELQPMVHASNHTQLAELVRASYYNKLVMPDLAGLLPLELLVEIGVEKLRRDYSHAFIDKDLVTADQLTYFLEKNLDLHEKLSRLEKLHNVLELVVMMKMFLNIPQITLSSAARQAMNHYQIHNVDPAHVFHIPVATSAVRGVFDTIQPHTWQVEMISNEQDAEVSSIYHISCKPPVDEMYSEPDTETSSDQHLLYYFTRMDSSVHIWE</sequence>
<dbReference type="Gene3D" id="1.10.287.1880">
    <property type="match status" value="1"/>
</dbReference>
<evidence type="ECO:0000256" key="2">
    <source>
        <dbReference type="ARBA" id="ARBA00009062"/>
    </source>
</evidence>
<dbReference type="Gene3D" id="2.20.25.230">
    <property type="match status" value="1"/>
</dbReference>
<dbReference type="InParanoid" id="A0A1S3HHG4"/>
<dbReference type="Gene3D" id="6.20.270.10">
    <property type="match status" value="1"/>
</dbReference>
<dbReference type="PANTHER" id="PTHR15995">
    <property type="entry name" value="PROTEIN ZWILCH HOMOLOG"/>
    <property type="match status" value="1"/>
</dbReference>
<dbReference type="InterPro" id="IPR018630">
    <property type="entry name" value="Zwilch"/>
</dbReference>